<gene>
    <name evidence="2" type="ORF">GCM10009422_06840</name>
</gene>
<accession>A0ABN1GMA6</accession>
<evidence type="ECO:0000313" key="2">
    <source>
        <dbReference type="EMBL" id="GAA0614484.1"/>
    </source>
</evidence>
<dbReference type="EMBL" id="BAAAGA010000001">
    <property type="protein sequence ID" value="GAA0614484.1"/>
    <property type="molecule type" value="Genomic_DNA"/>
</dbReference>
<proteinExistence type="predicted"/>
<keyword evidence="3" id="KW-1185">Reference proteome</keyword>
<organism evidence="2 3">
    <name type="scientific">Brevundimonas kwangchunensis</name>
    <dbReference type="NCBI Taxonomy" id="322163"/>
    <lineage>
        <taxon>Bacteria</taxon>
        <taxon>Pseudomonadati</taxon>
        <taxon>Pseudomonadota</taxon>
        <taxon>Alphaproteobacteria</taxon>
        <taxon>Caulobacterales</taxon>
        <taxon>Caulobacteraceae</taxon>
        <taxon>Brevundimonas</taxon>
    </lineage>
</organism>
<feature type="compositionally biased region" description="Basic and acidic residues" evidence="1">
    <location>
        <begin position="93"/>
        <end position="104"/>
    </location>
</feature>
<evidence type="ECO:0008006" key="4">
    <source>
        <dbReference type="Google" id="ProtNLM"/>
    </source>
</evidence>
<feature type="region of interest" description="Disordered" evidence="1">
    <location>
        <begin position="93"/>
        <end position="113"/>
    </location>
</feature>
<protein>
    <recommendedName>
        <fullName evidence="4">DUF4124 domain-containing protein</fullName>
    </recommendedName>
</protein>
<dbReference type="RefSeq" id="WP_343790401.1">
    <property type="nucleotide sequence ID" value="NZ_BAAAGA010000001.1"/>
</dbReference>
<evidence type="ECO:0000256" key="1">
    <source>
        <dbReference type="SAM" id="MobiDB-lite"/>
    </source>
</evidence>
<sequence length="113" mass="12396">MHRLLTMKRLSVLFLCTFAVLVGATFAWQALVKAPGDRCEAAGKWWDPDGRVCAQPLSIAEITGRPNGQTRAEASAEKNRELVAIEHQLAERKAARDADADRQRAALAAQRGQ</sequence>
<dbReference type="Proteomes" id="UP001501352">
    <property type="component" value="Unassembled WGS sequence"/>
</dbReference>
<evidence type="ECO:0000313" key="3">
    <source>
        <dbReference type="Proteomes" id="UP001501352"/>
    </source>
</evidence>
<reference evidence="2 3" key="1">
    <citation type="journal article" date="2019" name="Int. J. Syst. Evol. Microbiol.">
        <title>The Global Catalogue of Microorganisms (GCM) 10K type strain sequencing project: providing services to taxonomists for standard genome sequencing and annotation.</title>
        <authorList>
            <consortium name="The Broad Institute Genomics Platform"/>
            <consortium name="The Broad Institute Genome Sequencing Center for Infectious Disease"/>
            <person name="Wu L."/>
            <person name="Ma J."/>
        </authorList>
    </citation>
    <scope>NUCLEOTIDE SEQUENCE [LARGE SCALE GENOMIC DNA]</scope>
    <source>
        <strain evidence="2 3">JCM 12928</strain>
    </source>
</reference>
<comment type="caution">
    <text evidence="2">The sequence shown here is derived from an EMBL/GenBank/DDBJ whole genome shotgun (WGS) entry which is preliminary data.</text>
</comment>
<name>A0ABN1GMA6_9CAUL</name>